<dbReference type="Gene3D" id="3.10.620.30">
    <property type="match status" value="1"/>
</dbReference>
<comment type="caution">
    <text evidence="4">The sequence shown here is derived from an EMBL/GenBank/DDBJ whole genome shotgun (WGS) entry which is preliminary data.</text>
</comment>
<dbReference type="Pfam" id="PF12969">
    <property type="entry name" value="DUF3857"/>
    <property type="match status" value="1"/>
</dbReference>
<evidence type="ECO:0000256" key="1">
    <source>
        <dbReference type="SAM" id="SignalP"/>
    </source>
</evidence>
<dbReference type="Gene3D" id="2.60.120.1130">
    <property type="match status" value="1"/>
</dbReference>
<dbReference type="RefSeq" id="WP_074938179.1">
    <property type="nucleotide sequence ID" value="NZ_CANLRM010000001.1"/>
</dbReference>
<protein>
    <submittedName>
        <fullName evidence="4">Uncharacterized protein DUF3857</fullName>
    </submittedName>
</protein>
<dbReference type="Proteomes" id="UP000294824">
    <property type="component" value="Unassembled WGS sequence"/>
</dbReference>
<organism evidence="4 5">
    <name type="scientific">Algibacter lectus</name>
    <dbReference type="NCBI Taxonomy" id="221126"/>
    <lineage>
        <taxon>Bacteria</taxon>
        <taxon>Pseudomonadati</taxon>
        <taxon>Bacteroidota</taxon>
        <taxon>Flavobacteriia</taxon>
        <taxon>Flavobacteriales</taxon>
        <taxon>Flavobacteriaceae</taxon>
        <taxon>Algibacter</taxon>
    </lineage>
</organism>
<keyword evidence="1" id="KW-0732">Signal</keyword>
<dbReference type="InterPro" id="IPR002931">
    <property type="entry name" value="Transglutaminase-like"/>
</dbReference>
<name>A0A4R8MJZ0_9FLAO</name>
<gene>
    <name evidence="4" type="ORF">DFQ06_1601</name>
</gene>
<evidence type="ECO:0000259" key="2">
    <source>
        <dbReference type="Pfam" id="PF01841"/>
    </source>
</evidence>
<dbReference type="AlphaFoldDB" id="A0A4R8MJZ0"/>
<dbReference type="Gene3D" id="2.60.40.3140">
    <property type="match status" value="1"/>
</dbReference>
<proteinExistence type="predicted"/>
<evidence type="ECO:0000313" key="4">
    <source>
        <dbReference type="EMBL" id="TDY64682.1"/>
    </source>
</evidence>
<feature type="signal peptide" evidence="1">
    <location>
        <begin position="1"/>
        <end position="18"/>
    </location>
</feature>
<sequence>MKLTSLLLTLCFSLTVFAQDYHFGKVSKEELQEKFNPLDSSASATYLYKYRKSFYEYVEPSGFRLVTEVHERIKIYNQEGFDYATKTNRLSTSGGSDEEIRNLKAYTYHLVNGKVEETKLSKDGIFKTELSKYTNEYKFTMPDIKPGCIVEYKYRVNSPFIYNVDQFVFQYDIPVKKIQARFEAPEYFTFKESTRGYLSITPKKSSQADKIKLTSRTSIGRSYSEDLNFKKNITEFDLNNVPALKDEPYVNNINNYKSSVKYELSYTKYPDAPIKSYTTSWSDVVNTIYDNSNFGPELNKKGYFEEEIDALISTVSDPIQRTTLIFNYVKNKVKWNGYYGYGTNDGVKKAYKEQVGNVAEINLMLTAMLQHAGLRAYPVLVSTRQHGVPLFPTLEGYNYVVSYVKINDGGMLLDGTSRFSRPNVLPFRTLNWQGRVIAEAGGSTLIDLYPKQTSQNSVFFMASLSENGDLSGGYRSIKKSHKALSFRERYIDVDRDDFIARLENNYGGLEISDYNVKNELDLSKPIVESYKFVKESQADIIGDKMYFSPLFFLKTTDNPFKLSKREFPVDFGYPSKMNSKIVVKIPEGYRIESLPESGGLELPDDLGKFIYQVSGTGNTIQVSVLHEVNSAIINPAYYEALKSYFAQMIEKENEQIVLSRI</sequence>
<dbReference type="InterPro" id="IPR024618">
    <property type="entry name" value="DUF3857"/>
</dbReference>
<accession>A0A4R8MJZ0</accession>
<evidence type="ECO:0000259" key="3">
    <source>
        <dbReference type="Pfam" id="PF12969"/>
    </source>
</evidence>
<feature type="domain" description="DUF3857" evidence="3">
    <location>
        <begin position="67"/>
        <end position="207"/>
    </location>
</feature>
<keyword evidence="5" id="KW-1185">Reference proteome</keyword>
<feature type="chain" id="PRO_5020913553" evidence="1">
    <location>
        <begin position="19"/>
        <end position="661"/>
    </location>
</feature>
<dbReference type="EMBL" id="SORL01000007">
    <property type="protein sequence ID" value="TDY64682.1"/>
    <property type="molecule type" value="Genomic_DNA"/>
</dbReference>
<dbReference type="Pfam" id="PF01841">
    <property type="entry name" value="Transglut_core"/>
    <property type="match status" value="1"/>
</dbReference>
<evidence type="ECO:0000313" key="5">
    <source>
        <dbReference type="Proteomes" id="UP000294824"/>
    </source>
</evidence>
<reference evidence="4 5" key="1">
    <citation type="submission" date="2019-03" db="EMBL/GenBank/DDBJ databases">
        <title>Genomic Encyclopedia of Type Strains, Phase III (KMG-III): the genomes of soil and plant-associated and newly described type strains.</title>
        <authorList>
            <person name="Whitman W."/>
        </authorList>
    </citation>
    <scope>NUCLEOTIDE SEQUENCE [LARGE SCALE GENOMIC DNA]</scope>
    <source>
        <strain evidence="4 5">CECT 8301</strain>
    </source>
</reference>
<feature type="domain" description="Transglutaminase-like" evidence="2">
    <location>
        <begin position="312"/>
        <end position="401"/>
    </location>
</feature>